<accession>A0A9E6TWC2</accession>
<reference evidence="1 2" key="1">
    <citation type="journal article" date="2020" name="Microorganisms">
        <title>Reliable Identification of Environmental Pseudomonas Isolates Using the rpoD Gene.</title>
        <authorList>
            <consortium name="The Broad Institute Genome Sequencing Platform"/>
            <person name="Girard L."/>
            <person name="Lood C."/>
            <person name="Rokni-Zadeh H."/>
            <person name="van Noort V."/>
            <person name="Lavigne R."/>
            <person name="De Mot R."/>
        </authorList>
    </citation>
    <scope>NUCLEOTIDE SEQUENCE [LARGE SCALE GENOMIC DNA]</scope>
    <source>
        <strain evidence="1 2">RW9S1A</strain>
    </source>
</reference>
<evidence type="ECO:0000313" key="2">
    <source>
        <dbReference type="Proteomes" id="UP000633418"/>
    </source>
</evidence>
<dbReference type="KEGG" id="pxn:HU772_018810"/>
<dbReference type="RefSeq" id="WP_186660082.1">
    <property type="nucleotide sequence ID" value="NZ_CP077095.1"/>
</dbReference>
<sequence length="112" mass="11956">MRAIITLLNDGSTYDITPAEARLASQALGEGRFKVTGSQGLVPFPPTSVGWGYSLSQMDSKADVAIEHDPASGDLLVTVTRDGQPYRLVSTLMLHVLADDLPDVPIIQSMEG</sequence>
<proteinExistence type="predicted"/>
<organism evidence="1 2">
    <name type="scientific">Pseudomonas xantholysinigenes</name>
    <dbReference type="NCBI Taxonomy" id="2745490"/>
    <lineage>
        <taxon>Bacteria</taxon>
        <taxon>Pseudomonadati</taxon>
        <taxon>Pseudomonadota</taxon>
        <taxon>Gammaproteobacteria</taxon>
        <taxon>Pseudomonadales</taxon>
        <taxon>Pseudomonadaceae</taxon>
        <taxon>Pseudomonas</taxon>
    </lineage>
</organism>
<evidence type="ECO:0000313" key="1">
    <source>
        <dbReference type="EMBL" id="QXI37372.1"/>
    </source>
</evidence>
<name>A0A9E6TWC2_9PSED</name>
<dbReference type="AlphaFoldDB" id="A0A9E6TWC2"/>
<reference evidence="1 2" key="2">
    <citation type="journal article" date="2021" name="Microorganisms">
        <title>The Ever-Expanding Pseudomonas Genus: Description of 43 New Species and Partition of the Pseudomonas putida Group.</title>
        <authorList>
            <person name="Girard L."/>
            <person name="Lood C."/>
            <person name="Hofte M."/>
            <person name="Vandamme P."/>
            <person name="Rokni-Zadeh H."/>
            <person name="van Noort V."/>
            <person name="Lavigne R."/>
            <person name="De Mot R."/>
        </authorList>
    </citation>
    <scope>NUCLEOTIDE SEQUENCE [LARGE SCALE GENOMIC DNA]</scope>
    <source>
        <strain evidence="1 2">RW9S1A</strain>
    </source>
</reference>
<protein>
    <submittedName>
        <fullName evidence="1">Uncharacterized protein</fullName>
    </submittedName>
</protein>
<gene>
    <name evidence="1" type="ORF">HU772_018810</name>
</gene>
<dbReference type="Proteomes" id="UP000633418">
    <property type="component" value="Chromosome"/>
</dbReference>
<keyword evidence="2" id="KW-1185">Reference proteome</keyword>
<dbReference type="EMBL" id="CP077095">
    <property type="protein sequence ID" value="QXI37372.1"/>
    <property type="molecule type" value="Genomic_DNA"/>
</dbReference>